<dbReference type="PROSITE" id="PS51669">
    <property type="entry name" value="4FE4S_MOW_BIS_MGD"/>
    <property type="match status" value="1"/>
</dbReference>
<dbReference type="Gene3D" id="2.20.25.90">
    <property type="entry name" value="ADC-like domains"/>
    <property type="match status" value="1"/>
</dbReference>
<protein>
    <submittedName>
        <fullName evidence="10">Anaerobic selenocysteine-containing dehydrogenase</fullName>
    </submittedName>
</protein>
<evidence type="ECO:0000256" key="4">
    <source>
        <dbReference type="ARBA" id="ARBA00022723"/>
    </source>
</evidence>
<sequence length="687" mass="77600">MSEKKVCKSICRMCGSGCGIEVQIEDNKLVRISGDKDNHINRGRICIKGSSAVTWLDSPERLRKPLKRTENGFVEIPLEQAMDEIAGKIKELQEKYGKQAVAGWKGEGTGFDQNEALMRRFNNVIGSPNYFSNNTQCNNGRYVAFYLNYGCWPQADFRNTKLALFWGTNSPAAHSYWTQDLNEGREKGAKSIVIDVRYNEQARIADLFVPIKPGTDAVLGYCVINQMIERNLVNMEFVEKFTVGFDELKEYAKQFTKEFASRITGVEEAVIDQMVDMIEEAGDQVCSWPGTGLEHQRNGVSNSRITSLIDCLVGAVDQKGGMLLTENHKRNDLTLNDEFVRELEPIGRSKYPIIDYFKRESHTLMLMDTILTGKYEGRDYPFKGLIMTAADPMFTEANTSKTKKALSSLELFVVKDVMMTETAKLAHYIIPAASNFERDEIYFNGIEQSCYLAAKCIDSGLQTEYEFLKGLADRLGAGEYFPWKDEKELINYIMEPSGYDYDYLKEHPSGVRACPVRYKKHEERLARGEKPFPTPTGKIELCSTVLEKFGYKGIPTIDDLPDYVKEPDPEYPWPCSTGARKVYYFHGRYRNIPQIKKAHPHAEVEIHEEDADSLGLQEGDMVKVTSKQGSITLPVKIMQRGTFAKGAVQITHGFADANANLLTDDTDRCPISGFPALKCVNVRIEKA</sequence>
<keyword evidence="4" id="KW-0479">Metal-binding</keyword>
<dbReference type="InterPro" id="IPR009010">
    <property type="entry name" value="Asp_de-COase-like_dom_sf"/>
</dbReference>
<evidence type="ECO:0000256" key="2">
    <source>
        <dbReference type="ARBA" id="ARBA00022485"/>
    </source>
</evidence>
<dbReference type="Pfam" id="PF00384">
    <property type="entry name" value="Molybdopterin"/>
    <property type="match status" value="1"/>
</dbReference>
<dbReference type="SMART" id="SM00926">
    <property type="entry name" value="Molybdop_Fe4S4"/>
    <property type="match status" value="1"/>
</dbReference>
<name>A0A1I0I354_9FIRM</name>
<keyword evidence="8" id="KW-0411">Iron-sulfur</keyword>
<dbReference type="GO" id="GO:0016491">
    <property type="term" value="F:oxidoreductase activity"/>
    <property type="evidence" value="ECO:0007669"/>
    <property type="project" value="UniProtKB-KW"/>
</dbReference>
<feature type="domain" description="4Fe-4S Mo/W bis-MGD-type" evidence="9">
    <location>
        <begin position="4"/>
        <end position="60"/>
    </location>
</feature>
<dbReference type="Gene3D" id="3.40.50.740">
    <property type="match status" value="1"/>
</dbReference>
<dbReference type="STRING" id="460384.SAMN05216313_1199"/>
<organism evidence="10 11">
    <name type="scientific">Enterocloster lavalensis</name>
    <dbReference type="NCBI Taxonomy" id="460384"/>
    <lineage>
        <taxon>Bacteria</taxon>
        <taxon>Bacillati</taxon>
        <taxon>Bacillota</taxon>
        <taxon>Clostridia</taxon>
        <taxon>Lachnospirales</taxon>
        <taxon>Lachnospiraceae</taxon>
        <taxon>Enterocloster</taxon>
    </lineage>
</organism>
<evidence type="ECO:0000256" key="6">
    <source>
        <dbReference type="ARBA" id="ARBA00023002"/>
    </source>
</evidence>
<evidence type="ECO:0000313" key="11">
    <source>
        <dbReference type="Proteomes" id="UP000198508"/>
    </source>
</evidence>
<gene>
    <name evidence="10" type="ORF">SAMN05216313_1199</name>
</gene>
<dbReference type="Pfam" id="PF04879">
    <property type="entry name" value="Molybdop_Fe4S4"/>
    <property type="match status" value="1"/>
</dbReference>
<evidence type="ECO:0000256" key="1">
    <source>
        <dbReference type="ARBA" id="ARBA00010312"/>
    </source>
</evidence>
<evidence type="ECO:0000256" key="3">
    <source>
        <dbReference type="ARBA" id="ARBA00022505"/>
    </source>
</evidence>
<comment type="similarity">
    <text evidence="1">Belongs to the prokaryotic molybdopterin-containing oxidoreductase family.</text>
</comment>
<evidence type="ECO:0000256" key="7">
    <source>
        <dbReference type="ARBA" id="ARBA00023004"/>
    </source>
</evidence>
<dbReference type="PANTHER" id="PTHR43742">
    <property type="entry name" value="TRIMETHYLAMINE-N-OXIDE REDUCTASE"/>
    <property type="match status" value="1"/>
</dbReference>
<dbReference type="InterPro" id="IPR050612">
    <property type="entry name" value="Prok_Mopterin_Oxidored"/>
</dbReference>
<evidence type="ECO:0000256" key="8">
    <source>
        <dbReference type="ARBA" id="ARBA00023014"/>
    </source>
</evidence>
<keyword evidence="5" id="KW-0732">Signal</keyword>
<keyword evidence="11" id="KW-1185">Reference proteome</keyword>
<dbReference type="GO" id="GO:0046872">
    <property type="term" value="F:metal ion binding"/>
    <property type="evidence" value="ECO:0007669"/>
    <property type="project" value="UniProtKB-KW"/>
</dbReference>
<dbReference type="PANTHER" id="PTHR43742:SF9">
    <property type="entry name" value="TETRATHIONATE REDUCTASE SUBUNIT A"/>
    <property type="match status" value="1"/>
</dbReference>
<keyword evidence="3" id="KW-0500">Molybdenum</keyword>
<evidence type="ECO:0000256" key="5">
    <source>
        <dbReference type="ARBA" id="ARBA00022729"/>
    </source>
</evidence>
<dbReference type="EMBL" id="FOIM01000019">
    <property type="protein sequence ID" value="SET90947.1"/>
    <property type="molecule type" value="Genomic_DNA"/>
</dbReference>
<dbReference type="AlphaFoldDB" id="A0A1I0I354"/>
<dbReference type="InterPro" id="IPR006963">
    <property type="entry name" value="Mopterin_OxRdtase_4Fe-4S_dom"/>
</dbReference>
<dbReference type="InterPro" id="IPR006657">
    <property type="entry name" value="MoPterin_dinucl-bd_dom"/>
</dbReference>
<keyword evidence="2" id="KW-0004">4Fe-4S</keyword>
<keyword evidence="6" id="KW-0560">Oxidoreductase</keyword>
<keyword evidence="7" id="KW-0408">Iron</keyword>
<dbReference type="InterPro" id="IPR027467">
    <property type="entry name" value="MopterinOxRdtase_cofactor_BS"/>
</dbReference>
<dbReference type="GO" id="GO:0051539">
    <property type="term" value="F:4 iron, 4 sulfur cluster binding"/>
    <property type="evidence" value="ECO:0007669"/>
    <property type="project" value="UniProtKB-KW"/>
</dbReference>
<reference evidence="11" key="1">
    <citation type="submission" date="2016-10" db="EMBL/GenBank/DDBJ databases">
        <authorList>
            <person name="Varghese N."/>
            <person name="Submissions S."/>
        </authorList>
    </citation>
    <scope>NUCLEOTIDE SEQUENCE [LARGE SCALE GENOMIC DNA]</scope>
    <source>
        <strain evidence="11">NLAE-zl-G277</strain>
    </source>
</reference>
<proteinExistence type="inferred from homology"/>
<evidence type="ECO:0000313" key="10">
    <source>
        <dbReference type="EMBL" id="SET90947.1"/>
    </source>
</evidence>
<dbReference type="RefSeq" id="WP_092366276.1">
    <property type="nucleotide sequence ID" value="NZ_FOIM01000019.1"/>
</dbReference>
<dbReference type="Gene3D" id="3.40.228.10">
    <property type="entry name" value="Dimethylsulfoxide Reductase, domain 2"/>
    <property type="match status" value="1"/>
</dbReference>
<dbReference type="CDD" id="cd00508">
    <property type="entry name" value="MopB_CT_Fdh-Nap-like"/>
    <property type="match status" value="1"/>
</dbReference>
<dbReference type="Gene3D" id="2.40.40.20">
    <property type="match status" value="1"/>
</dbReference>
<dbReference type="GO" id="GO:0043546">
    <property type="term" value="F:molybdopterin cofactor binding"/>
    <property type="evidence" value="ECO:0007669"/>
    <property type="project" value="InterPro"/>
</dbReference>
<evidence type="ECO:0000259" key="9">
    <source>
        <dbReference type="PROSITE" id="PS51669"/>
    </source>
</evidence>
<accession>A0A1I0I354</accession>
<dbReference type="SUPFAM" id="SSF50692">
    <property type="entry name" value="ADC-like"/>
    <property type="match status" value="1"/>
</dbReference>
<dbReference type="InterPro" id="IPR006656">
    <property type="entry name" value="Mopterin_OxRdtase"/>
</dbReference>
<dbReference type="Proteomes" id="UP000198508">
    <property type="component" value="Unassembled WGS sequence"/>
</dbReference>
<dbReference type="Pfam" id="PF01568">
    <property type="entry name" value="Molydop_binding"/>
    <property type="match status" value="1"/>
</dbReference>
<dbReference type="SUPFAM" id="SSF53706">
    <property type="entry name" value="Formate dehydrogenase/DMSO reductase, domains 1-3"/>
    <property type="match status" value="1"/>
</dbReference>
<dbReference type="PROSITE" id="PS00551">
    <property type="entry name" value="MOLYBDOPTERIN_PROK_1"/>
    <property type="match status" value="1"/>
</dbReference>